<proteinExistence type="predicted"/>
<sequence length="172" mass="19552">MKLEVKPGAEHQLFRVKHVTEVTLARLLLGIESLRCVGVTSEFSEGPVPRNFPMKIPRNISSEFPRIGPSESPSKYPDEVLPRYIPRSFPTNWWSSDFLGIPSENSEGFPRKNEFPKSYFRGLASSVCLRNNVIPTTYRRFFPSVCRCFLVVPMGKTLVGDGLRNSLINKNF</sequence>
<dbReference type="EMBL" id="QGKW02000276">
    <property type="protein sequence ID" value="KAF2605872.1"/>
    <property type="molecule type" value="Genomic_DNA"/>
</dbReference>
<protein>
    <submittedName>
        <fullName evidence="1">Uncharacterized protein</fullName>
    </submittedName>
</protein>
<gene>
    <name evidence="1" type="ORF">F2Q68_00045849</name>
</gene>
<evidence type="ECO:0000313" key="2">
    <source>
        <dbReference type="Proteomes" id="UP000712281"/>
    </source>
</evidence>
<accession>A0A8S9LHH9</accession>
<dbReference type="Proteomes" id="UP000712281">
    <property type="component" value="Unassembled WGS sequence"/>
</dbReference>
<evidence type="ECO:0000313" key="1">
    <source>
        <dbReference type="EMBL" id="KAF2605872.1"/>
    </source>
</evidence>
<reference evidence="1" key="1">
    <citation type="submission" date="2019-12" db="EMBL/GenBank/DDBJ databases">
        <title>Genome sequencing and annotation of Brassica cretica.</title>
        <authorList>
            <person name="Studholme D.J."/>
            <person name="Sarris P.F."/>
        </authorList>
    </citation>
    <scope>NUCLEOTIDE SEQUENCE</scope>
    <source>
        <strain evidence="1">PFS-001/15</strain>
        <tissue evidence="1">Leaf</tissue>
    </source>
</reference>
<dbReference type="AlphaFoldDB" id="A0A8S9LHH9"/>
<name>A0A8S9LHH9_BRACR</name>
<organism evidence="1 2">
    <name type="scientific">Brassica cretica</name>
    <name type="common">Mustard</name>
    <dbReference type="NCBI Taxonomy" id="69181"/>
    <lineage>
        <taxon>Eukaryota</taxon>
        <taxon>Viridiplantae</taxon>
        <taxon>Streptophyta</taxon>
        <taxon>Embryophyta</taxon>
        <taxon>Tracheophyta</taxon>
        <taxon>Spermatophyta</taxon>
        <taxon>Magnoliopsida</taxon>
        <taxon>eudicotyledons</taxon>
        <taxon>Gunneridae</taxon>
        <taxon>Pentapetalae</taxon>
        <taxon>rosids</taxon>
        <taxon>malvids</taxon>
        <taxon>Brassicales</taxon>
        <taxon>Brassicaceae</taxon>
        <taxon>Brassiceae</taxon>
        <taxon>Brassica</taxon>
    </lineage>
</organism>
<comment type="caution">
    <text evidence="1">The sequence shown here is derived from an EMBL/GenBank/DDBJ whole genome shotgun (WGS) entry which is preliminary data.</text>
</comment>